<evidence type="ECO:0000256" key="1">
    <source>
        <dbReference type="ARBA" id="ARBA00022553"/>
    </source>
</evidence>
<feature type="region of interest" description="Disordered" evidence="5">
    <location>
        <begin position="375"/>
        <end position="405"/>
    </location>
</feature>
<keyword evidence="1" id="KW-0597">Phosphoprotein</keyword>
<dbReference type="Gene3D" id="3.90.70.10">
    <property type="entry name" value="Cysteine proteinases"/>
    <property type="match status" value="1"/>
</dbReference>
<dbReference type="EMBL" id="JAUCMX010000001">
    <property type="protein sequence ID" value="KAK3556249.1"/>
    <property type="molecule type" value="Genomic_DNA"/>
</dbReference>
<dbReference type="InterPro" id="IPR038765">
    <property type="entry name" value="Papain-like_cys_pep_sf"/>
</dbReference>
<dbReference type="InterPro" id="IPR028889">
    <property type="entry name" value="USP"/>
</dbReference>
<dbReference type="SUPFAM" id="SSF54001">
    <property type="entry name" value="Cysteine proteinases"/>
    <property type="match status" value="1"/>
</dbReference>
<keyword evidence="3" id="KW-0833">Ubl conjugation pathway</keyword>
<dbReference type="InterPro" id="IPR056850">
    <property type="entry name" value="ARM_UBP34_24_USP9X_Y"/>
</dbReference>
<dbReference type="PANTHER" id="PTHR24006:SF897">
    <property type="entry name" value="UBIQUITIN CARBOXYL-TERMINAL HYDROLASE FAF-X-RELATED"/>
    <property type="match status" value="1"/>
</dbReference>
<sequence length="1755" mass="199081">MIGKVFCEEAPPEAEVFGSIRRAGDRGRAKTESETGTEFGNEHPGFDPQTVRTGSRYSHVQEVQERLNFLRFLLKDGQLWLCAPQAKQIWKCLAENAVFLCDREACFKWYSKLMGDEPDLDPDINKDFFENNVLQLDPSLLTENGMKCFERFFKAVNCREGKLVAKRRAYMMDDLELIGLDYLWRVVIQGSDDIANRAIDLLKEIYTNLGPKLQVNQVEIHEDFIQSCFDRLKASYDTLCALDGDKDNINCARQEAIRMVRVLTVLKEYINECDSDFREERTILPMSRAFRGKHITLVVRFPNQGRQVEDLDIWSHTNDTIGSVRRCILNRIKANSTHTKIELFIGGEVVDPADDRKLVGQLSLKDKTLITAKLTQVSSHMPSSPDSSSDSSTGSPGNHGNHYNNTTVENLRATCLDHAKLGENSLSPTLDSRFFGPSPSQVLYLTEVVYALLMPATGTLGEDASDFQYNFLKSGGLPLVLGMLTRNNFLPNIDRETRRGAYLNALKIGKLLLTAIGFGHVKAVAEACQPVVEGTNPTSPINQATHDQALVLQNALQNIPNPASECMLRNVAIRLAQQIFEEASKYIPDISVIRAVQKIVWASGCGSIQLVSSSSEEISKIYEKSTAKERAKHAGDYFTLLRHLLNYAYNSNINLPNAEILLNNEIDWLKRIKDEVKRTGETGVEETILEGHLGVTKELLAFQTPEKKFYIGCEKGGANIIKVLKLSSKTFLSGCEALIEWEYFPPVGPRPTKGFVGLKNAGATCYMNSVIQQLYMIPSIRNGILAIEGAGSDVDDDMSGDEKQDSESNVDPRDEVSNDHQQFDDKPSLNKPEDRKEYNIGVLRQLQVIFGHLAASRLQYYVPRGFWKQFRLWGEPVNLREQHDALEFFNSLVDSLDEALKALGQPSMLSRVLGGSFADQKICQGCPHRYECEESFTTLNVDIRNHQNLLDSLEQYVKGDLLEGANAYHCEKCNKKVDTVKRLLIKTLPPVLAIHLKRFDYDWDRECAIKFNDYFEFPRELDMEPYTVAGVAKLESNEVSSDSEVIHQNTPFEPELGGSSRYHLVGVLVHSGQASGGHYYSYIVQRHSNSADGQRDCWYKFDDGDVTECKMDDDEEMKNQCFGGEYMGEVFDHMMKRMSYRRQKRWWNAYILFYERMDAVRVDCELLKHIAEMTLVPKPHHLKMPSGIECGVHKQNVQFMHSRMQYSLEYFQFVKKLLTCNNVYLNPPPGQDYLLPEAEEIAMISIQLAARFLFTTGFHTKKVIRGPASDWYDALCILLRYSKNVRSWLAHNALFAFPTRFSEYLLECPSAEVRGAFSKLIVFIAHFSLQDGPCPAPVTSPGSSTQACDSITLSDHLLRAVLNLLKREVSEHGRHLQQYFNLFVMYANLGLAEKTQLLKLSVPATFMLVALDEGPGPPIKYQYADLGKLYTVVSQLLRCCDVSSRMQSSINGNPALPNPYSDSNLTAPIMPLQQLVAEILFVRTSYVKKIIEDCSNSEETVKLLRFCCWENPQFSSTVLSELLWQVAYSYTYELRPYLDLLLQILLIEDSWQTHRIHNVLKGIPDDRDGLFDTIQRSKNHYQKRAYQCIKCMVALFSNCSVAYQILQSNGDLKRKWTWAVEWLGDELERRPYTGNPQYSYNNWSPPVQSNETSNGYFLERSHSARMTLAKACELCPEEEPDDQEAPDDHESSPPEDTALYSHSPGAQYPQPNNHTHGSPYTGPATQHMNNPQRAPQRPQDSWECTDDLLPVPKKE</sequence>
<gene>
    <name evidence="7" type="ORF">QTP70_007148</name>
</gene>
<dbReference type="Pfam" id="PF00443">
    <property type="entry name" value="UCH"/>
    <property type="match status" value="1"/>
</dbReference>
<dbReference type="InterPro" id="IPR001394">
    <property type="entry name" value="Peptidase_C19_UCH"/>
</dbReference>
<dbReference type="InterPro" id="IPR021905">
    <property type="entry name" value="DUF3517"/>
</dbReference>
<dbReference type="InterPro" id="IPR050164">
    <property type="entry name" value="Peptidase_C19"/>
</dbReference>
<reference evidence="7" key="1">
    <citation type="submission" date="2023-06" db="EMBL/GenBank/DDBJ databases">
        <title>Male Hemibagrus guttatus genome.</title>
        <authorList>
            <person name="Bian C."/>
        </authorList>
    </citation>
    <scope>NUCLEOTIDE SEQUENCE</scope>
    <source>
        <strain evidence="7">Male_cb2023</strain>
        <tissue evidence="7">Muscle</tissue>
    </source>
</reference>
<evidence type="ECO:0000256" key="5">
    <source>
        <dbReference type="SAM" id="MobiDB-lite"/>
    </source>
</evidence>
<evidence type="ECO:0000256" key="4">
    <source>
        <dbReference type="ARBA" id="ARBA00022801"/>
    </source>
</evidence>
<dbReference type="GO" id="GO:0016477">
    <property type="term" value="P:cell migration"/>
    <property type="evidence" value="ECO:0007669"/>
    <property type="project" value="TreeGrafter"/>
</dbReference>
<evidence type="ECO:0000256" key="3">
    <source>
        <dbReference type="ARBA" id="ARBA00022786"/>
    </source>
</evidence>
<dbReference type="Proteomes" id="UP001274896">
    <property type="component" value="Unassembled WGS sequence"/>
</dbReference>
<name>A0AAE0VCF0_9TELE</name>
<proteinExistence type="predicted"/>
<dbReference type="PANTHER" id="PTHR24006">
    <property type="entry name" value="UBIQUITIN CARBOXYL-TERMINAL HYDROLASE"/>
    <property type="match status" value="1"/>
</dbReference>
<feature type="domain" description="USP" evidence="6">
    <location>
        <begin position="756"/>
        <end position="1157"/>
    </location>
</feature>
<feature type="compositionally biased region" description="Polar residues" evidence="5">
    <location>
        <begin position="1709"/>
        <end position="1733"/>
    </location>
</feature>
<feature type="region of interest" description="Disordered" evidence="5">
    <location>
        <begin position="18"/>
        <end position="48"/>
    </location>
</feature>
<keyword evidence="8" id="KW-1185">Reference proteome</keyword>
<dbReference type="Pfam" id="PF25010">
    <property type="entry name" value="ARM_UBP24_USP9X-Y"/>
    <property type="match status" value="1"/>
</dbReference>
<dbReference type="Pfam" id="PF12030">
    <property type="entry name" value="DUF3517"/>
    <property type="match status" value="1"/>
</dbReference>
<dbReference type="Pfam" id="PF22900">
    <property type="entry name" value="UCH_UBL1"/>
    <property type="match status" value="1"/>
</dbReference>
<dbReference type="PROSITE" id="PS00972">
    <property type="entry name" value="USP_1"/>
    <property type="match status" value="1"/>
</dbReference>
<evidence type="ECO:0000259" key="6">
    <source>
        <dbReference type="PROSITE" id="PS50235"/>
    </source>
</evidence>
<dbReference type="InterPro" id="IPR018200">
    <property type="entry name" value="USP_CS"/>
</dbReference>
<dbReference type="GO" id="GO:0004843">
    <property type="term" value="F:cysteine-type deubiquitinase activity"/>
    <property type="evidence" value="ECO:0007669"/>
    <property type="project" value="InterPro"/>
</dbReference>
<feature type="compositionally biased region" description="Low complexity" evidence="5">
    <location>
        <begin position="378"/>
        <end position="396"/>
    </location>
</feature>
<dbReference type="GO" id="GO:0006508">
    <property type="term" value="P:proteolysis"/>
    <property type="evidence" value="ECO:0007669"/>
    <property type="project" value="UniProtKB-KW"/>
</dbReference>
<feature type="compositionally biased region" description="Basic and acidic residues" evidence="5">
    <location>
        <begin position="22"/>
        <end position="33"/>
    </location>
</feature>
<keyword evidence="4" id="KW-0378">Hydrolase</keyword>
<feature type="region of interest" description="Disordered" evidence="5">
    <location>
        <begin position="794"/>
        <end position="833"/>
    </location>
</feature>
<protein>
    <recommendedName>
        <fullName evidence="6">USP domain-containing protein</fullName>
    </recommendedName>
</protein>
<evidence type="ECO:0000313" key="7">
    <source>
        <dbReference type="EMBL" id="KAK3556249.1"/>
    </source>
</evidence>
<comment type="caution">
    <text evidence="7">The sequence shown here is derived from an EMBL/GenBank/DDBJ whole genome shotgun (WGS) entry which is preliminary data.</text>
</comment>
<organism evidence="7 8">
    <name type="scientific">Hemibagrus guttatus</name>
    <dbReference type="NCBI Taxonomy" id="175788"/>
    <lineage>
        <taxon>Eukaryota</taxon>
        <taxon>Metazoa</taxon>
        <taxon>Chordata</taxon>
        <taxon>Craniata</taxon>
        <taxon>Vertebrata</taxon>
        <taxon>Euteleostomi</taxon>
        <taxon>Actinopterygii</taxon>
        <taxon>Neopterygii</taxon>
        <taxon>Teleostei</taxon>
        <taxon>Ostariophysi</taxon>
        <taxon>Siluriformes</taxon>
        <taxon>Bagridae</taxon>
        <taxon>Hemibagrus</taxon>
    </lineage>
</organism>
<feature type="compositionally biased region" description="Basic and acidic residues" evidence="5">
    <location>
        <begin position="800"/>
        <end position="833"/>
    </location>
</feature>
<dbReference type="InterPro" id="IPR055176">
    <property type="entry name" value="UBP24/USP9X/USP9Y_UBL"/>
</dbReference>
<dbReference type="CDD" id="cd02659">
    <property type="entry name" value="peptidase_C19C"/>
    <property type="match status" value="1"/>
</dbReference>
<dbReference type="GO" id="GO:0005829">
    <property type="term" value="C:cytosol"/>
    <property type="evidence" value="ECO:0007669"/>
    <property type="project" value="TreeGrafter"/>
</dbReference>
<dbReference type="PROSITE" id="PS50235">
    <property type="entry name" value="USP_3"/>
    <property type="match status" value="1"/>
</dbReference>
<evidence type="ECO:0000256" key="2">
    <source>
        <dbReference type="ARBA" id="ARBA00022670"/>
    </source>
</evidence>
<dbReference type="GO" id="GO:0005634">
    <property type="term" value="C:nucleus"/>
    <property type="evidence" value="ECO:0007669"/>
    <property type="project" value="TreeGrafter"/>
</dbReference>
<dbReference type="GO" id="GO:0016579">
    <property type="term" value="P:protein deubiquitination"/>
    <property type="evidence" value="ECO:0007669"/>
    <property type="project" value="InterPro"/>
</dbReference>
<feature type="region of interest" description="Disordered" evidence="5">
    <location>
        <begin position="1677"/>
        <end position="1755"/>
    </location>
</feature>
<accession>A0AAE0VCF0</accession>
<keyword evidence="2" id="KW-0645">Protease</keyword>
<dbReference type="PROSITE" id="PS00973">
    <property type="entry name" value="USP_2"/>
    <property type="match status" value="1"/>
</dbReference>
<evidence type="ECO:0000313" key="8">
    <source>
        <dbReference type="Proteomes" id="UP001274896"/>
    </source>
</evidence>